<evidence type="ECO:0000256" key="2">
    <source>
        <dbReference type="SAM" id="SignalP"/>
    </source>
</evidence>
<gene>
    <name evidence="3" type="ORF">FKR81_24890</name>
</gene>
<dbReference type="OrthoDB" id="3691893at2"/>
<keyword evidence="4" id="KW-1185">Reference proteome</keyword>
<dbReference type="RefSeq" id="WP_146354924.1">
    <property type="nucleotide sequence ID" value="NZ_VOBR01000016.1"/>
</dbReference>
<organism evidence="3 4">
    <name type="scientific">Lentzea tibetensis</name>
    <dbReference type="NCBI Taxonomy" id="2591470"/>
    <lineage>
        <taxon>Bacteria</taxon>
        <taxon>Bacillati</taxon>
        <taxon>Actinomycetota</taxon>
        <taxon>Actinomycetes</taxon>
        <taxon>Pseudonocardiales</taxon>
        <taxon>Pseudonocardiaceae</taxon>
        <taxon>Lentzea</taxon>
    </lineage>
</organism>
<feature type="signal peptide" evidence="2">
    <location>
        <begin position="1"/>
        <end position="19"/>
    </location>
</feature>
<feature type="region of interest" description="Disordered" evidence="1">
    <location>
        <begin position="28"/>
        <end position="57"/>
    </location>
</feature>
<dbReference type="EMBL" id="VOBR01000016">
    <property type="protein sequence ID" value="TWP49345.1"/>
    <property type="molecule type" value="Genomic_DNA"/>
</dbReference>
<reference evidence="3 4" key="1">
    <citation type="submission" date="2019-07" db="EMBL/GenBank/DDBJ databases">
        <title>Lentzea xizangensis sp. nov., isolated from Qinghai-Tibetan Plateau Soils.</title>
        <authorList>
            <person name="Huang J."/>
        </authorList>
    </citation>
    <scope>NUCLEOTIDE SEQUENCE [LARGE SCALE GENOMIC DNA]</scope>
    <source>
        <strain evidence="3 4">FXJ1.1311</strain>
    </source>
</reference>
<name>A0A563EPT1_9PSEU</name>
<evidence type="ECO:0000313" key="3">
    <source>
        <dbReference type="EMBL" id="TWP49345.1"/>
    </source>
</evidence>
<sequence length="190" mass="18992">MSKRTVLAGVLLAAVGLGAGGLAIAEQAASADSPGSARAAEHRPGPRGPGKGHPGKFAEGVTLVVGTVKSVENGKLVVTKDGGGEATITTDGSTRFRGGELSGLKQGQRVAVRVKDGKALGVAVPKSHASGTVTSVDGDKAVLIKTDGLQVNLDLSGVSEKPKSGDLVVVTGTVSDGKTIKVEKVRQLPK</sequence>
<keyword evidence="2" id="KW-0732">Signal</keyword>
<feature type="chain" id="PRO_5039606713" evidence="2">
    <location>
        <begin position="20"/>
        <end position="190"/>
    </location>
</feature>
<comment type="caution">
    <text evidence="3">The sequence shown here is derived from an EMBL/GenBank/DDBJ whole genome shotgun (WGS) entry which is preliminary data.</text>
</comment>
<dbReference type="Proteomes" id="UP000316639">
    <property type="component" value="Unassembled WGS sequence"/>
</dbReference>
<protein>
    <submittedName>
        <fullName evidence="3">Uncharacterized protein</fullName>
    </submittedName>
</protein>
<proteinExistence type="predicted"/>
<accession>A0A563EPT1</accession>
<evidence type="ECO:0000256" key="1">
    <source>
        <dbReference type="SAM" id="MobiDB-lite"/>
    </source>
</evidence>
<evidence type="ECO:0000313" key="4">
    <source>
        <dbReference type="Proteomes" id="UP000316639"/>
    </source>
</evidence>
<dbReference type="AlphaFoldDB" id="A0A563EPT1"/>